<name>A0AAD5KES4_9FUNG</name>
<dbReference type="Proteomes" id="UP001209540">
    <property type="component" value="Unassembled WGS sequence"/>
</dbReference>
<evidence type="ECO:0000313" key="3">
    <source>
        <dbReference type="EMBL" id="KAI9268285.1"/>
    </source>
</evidence>
<evidence type="ECO:0000313" key="4">
    <source>
        <dbReference type="Proteomes" id="UP001209540"/>
    </source>
</evidence>
<feature type="compositionally biased region" description="Basic and acidic residues" evidence="1">
    <location>
        <begin position="137"/>
        <end position="152"/>
    </location>
</feature>
<feature type="region of interest" description="Disordered" evidence="1">
    <location>
        <begin position="137"/>
        <end position="186"/>
    </location>
</feature>
<reference evidence="3" key="2">
    <citation type="submission" date="2023-02" db="EMBL/GenBank/DDBJ databases">
        <authorList>
            <consortium name="DOE Joint Genome Institute"/>
            <person name="Mondo S.J."/>
            <person name="Chang Y."/>
            <person name="Wang Y."/>
            <person name="Ahrendt S."/>
            <person name="Andreopoulos W."/>
            <person name="Barry K."/>
            <person name="Beard J."/>
            <person name="Benny G.L."/>
            <person name="Blankenship S."/>
            <person name="Bonito G."/>
            <person name="Cuomo C."/>
            <person name="Desiro A."/>
            <person name="Gervers K.A."/>
            <person name="Hundley H."/>
            <person name="Kuo A."/>
            <person name="LaButti K."/>
            <person name="Lang B.F."/>
            <person name="Lipzen A."/>
            <person name="O'Donnell K."/>
            <person name="Pangilinan J."/>
            <person name="Reynolds N."/>
            <person name="Sandor L."/>
            <person name="Smith M.W."/>
            <person name="Tsang A."/>
            <person name="Grigoriev I.V."/>
            <person name="Stajich J.E."/>
            <person name="Spatafora J.W."/>
        </authorList>
    </citation>
    <scope>NUCLEOTIDE SEQUENCE</scope>
    <source>
        <strain evidence="3">RSA 2281</strain>
    </source>
</reference>
<reference evidence="3" key="1">
    <citation type="journal article" date="2022" name="IScience">
        <title>Evolution of zygomycete secretomes and the origins of terrestrial fungal ecologies.</title>
        <authorList>
            <person name="Chang Y."/>
            <person name="Wang Y."/>
            <person name="Mondo S."/>
            <person name="Ahrendt S."/>
            <person name="Andreopoulos W."/>
            <person name="Barry K."/>
            <person name="Beard J."/>
            <person name="Benny G.L."/>
            <person name="Blankenship S."/>
            <person name="Bonito G."/>
            <person name="Cuomo C."/>
            <person name="Desiro A."/>
            <person name="Gervers K.A."/>
            <person name="Hundley H."/>
            <person name="Kuo A."/>
            <person name="LaButti K."/>
            <person name="Lang B.F."/>
            <person name="Lipzen A."/>
            <person name="O'Donnell K."/>
            <person name="Pangilinan J."/>
            <person name="Reynolds N."/>
            <person name="Sandor L."/>
            <person name="Smith M.E."/>
            <person name="Tsang A."/>
            <person name="Grigoriev I.V."/>
            <person name="Stajich J.E."/>
            <person name="Spatafora J.W."/>
        </authorList>
    </citation>
    <scope>NUCLEOTIDE SEQUENCE</scope>
    <source>
        <strain evidence="3">RSA 2281</strain>
    </source>
</reference>
<evidence type="ECO:0000256" key="1">
    <source>
        <dbReference type="SAM" id="MobiDB-lite"/>
    </source>
</evidence>
<dbReference type="AlphaFoldDB" id="A0AAD5KES4"/>
<sequence>MHTTTLLFWFTTIAWIVFTVNAFNTADTQDTVTHLIPKVNTGGNQVEKIEQVDEDKSHQQHHSGHHVNKITLGNNNGQQPALKILRTKSDPTSGGPAVLGLRKRRFMRRAGGKKQQPPPPGSSPATDLIATKLVELDPGRKYTADPDKESGSKKSATQSSPVDKLLGSQAVKLADPNDPAALKKGTPPAAVVKTALGGDPIVTVTPPNNFPGPVKPAPAPPPEKEP</sequence>
<feature type="signal peptide" evidence="2">
    <location>
        <begin position="1"/>
        <end position="22"/>
    </location>
</feature>
<feature type="region of interest" description="Disordered" evidence="1">
    <location>
        <begin position="54"/>
        <end position="77"/>
    </location>
</feature>
<comment type="caution">
    <text evidence="3">The sequence shown here is derived from an EMBL/GenBank/DDBJ whole genome shotgun (WGS) entry which is preliminary data.</text>
</comment>
<gene>
    <name evidence="3" type="ORF">BDA99DRAFT_558449</name>
</gene>
<organism evidence="3 4">
    <name type="scientific">Phascolomyces articulosus</name>
    <dbReference type="NCBI Taxonomy" id="60185"/>
    <lineage>
        <taxon>Eukaryota</taxon>
        <taxon>Fungi</taxon>
        <taxon>Fungi incertae sedis</taxon>
        <taxon>Mucoromycota</taxon>
        <taxon>Mucoromycotina</taxon>
        <taxon>Mucoromycetes</taxon>
        <taxon>Mucorales</taxon>
        <taxon>Lichtheimiaceae</taxon>
        <taxon>Phascolomyces</taxon>
    </lineage>
</organism>
<feature type="chain" id="PRO_5042001606" evidence="2">
    <location>
        <begin position="23"/>
        <end position="226"/>
    </location>
</feature>
<proteinExistence type="predicted"/>
<keyword evidence="2" id="KW-0732">Signal</keyword>
<protein>
    <submittedName>
        <fullName evidence="3">Uncharacterized protein</fullName>
    </submittedName>
</protein>
<evidence type="ECO:0000256" key="2">
    <source>
        <dbReference type="SAM" id="SignalP"/>
    </source>
</evidence>
<dbReference type="EMBL" id="JAIXMP010000009">
    <property type="protein sequence ID" value="KAI9268285.1"/>
    <property type="molecule type" value="Genomic_DNA"/>
</dbReference>
<keyword evidence="4" id="KW-1185">Reference proteome</keyword>
<feature type="region of interest" description="Disordered" evidence="1">
    <location>
        <begin position="199"/>
        <end position="226"/>
    </location>
</feature>
<feature type="compositionally biased region" description="Basic residues" evidence="1">
    <location>
        <begin position="59"/>
        <end position="68"/>
    </location>
</feature>
<accession>A0AAD5KES4</accession>
<feature type="compositionally biased region" description="Pro residues" evidence="1">
    <location>
        <begin position="208"/>
        <end position="226"/>
    </location>
</feature>